<feature type="transmembrane region" description="Helical" evidence="1">
    <location>
        <begin position="987"/>
        <end position="1006"/>
    </location>
</feature>
<feature type="transmembrane region" description="Helical" evidence="1">
    <location>
        <begin position="936"/>
        <end position="959"/>
    </location>
</feature>
<dbReference type="InterPro" id="IPR001036">
    <property type="entry name" value="Acrflvin-R"/>
</dbReference>
<evidence type="ECO:0000313" key="2">
    <source>
        <dbReference type="EMBL" id="VWC51841.1"/>
    </source>
</evidence>
<dbReference type="Gene3D" id="3.30.70.1440">
    <property type="entry name" value="Multidrug efflux transporter AcrB pore domain"/>
    <property type="match status" value="1"/>
</dbReference>
<feature type="transmembrane region" description="Helical" evidence="1">
    <location>
        <begin position="883"/>
        <end position="905"/>
    </location>
</feature>
<keyword evidence="1" id="KW-1133">Transmembrane helix</keyword>
<feature type="transmembrane region" description="Helical" evidence="1">
    <location>
        <begin position="458"/>
        <end position="477"/>
    </location>
</feature>
<organism evidence="2 3">
    <name type="scientific">Burkholderia lata (strain ATCC 17760 / DSM 23089 / LMG 22485 / NCIMB 9086 / R18194 / 383)</name>
    <dbReference type="NCBI Taxonomy" id="482957"/>
    <lineage>
        <taxon>Bacteria</taxon>
        <taxon>Pseudomonadati</taxon>
        <taxon>Pseudomonadota</taxon>
        <taxon>Betaproteobacteria</taxon>
        <taxon>Burkholderiales</taxon>
        <taxon>Burkholderiaceae</taxon>
        <taxon>Burkholderia</taxon>
        <taxon>Burkholderia cepacia complex</taxon>
    </lineage>
</organism>
<sequence>MWIVNLALKRPYTFIVMAIMIVLATPLALMRTPVDVLPAINIPVISVIWNYSGFSATEMTNRITSVHERILTTTVNNIQHVESTSLPGIAVVKVFLQPGANVQTAIAQTVSSAQAIVRQMPQGATPPLVITYSASSIPVIQLGLSSKTLSEQSLADIALNFLRPQLITVPGVQIPFPYGGRTRVVAIDLDPQALLAKGLTPADIVNAVNAQNLVLPTGTAKMGQTEYRIDTNASADTIADINNLPIQTVNGATTYLREVAAVRDGFAPQTNVVRQNGQRGVLISILKSGDASTLKVVSDLKALLPKVIPTLPEGLTITPLFDQSVFVNAAVQGVIHEALIAAVLTAMMILLFLGNWRSTLIIAISIPLSIFTSLIALSALGETINIMTLGGLALAVGILVDDATVTIENIERHLHLGTNLHDAILEGAGEIAVPAFVSTLCICIVFVPMFFLTGVARFLFVPLAEAVVFAMLASYVLSRTLVPTLAMLLFRPQQASTGPDHATSRFARIHHAFNDAFERLRAWYIVLLSILLVRRRFYAMCFLGFCVLSTGLVFVLGRDFFPNADSGNIRLHMRAPTGYRIEETARLADQVERVIRETVPPDELGAIVDNLGLPVSGINLSYSNAGTIGTLDGELLIALKPGHRATQHYVQALRKVLPERFPGVEFFFQPSDIITQILNFGQPAAIDLQVLGNDLASNMTIASSLMKKFRQIPGAVDVHVLQRNDEPTLLADMDRTRMQQLNLSAQNVAQNMLISLSGSSQTTPSFWINPRSGVQYPLQIQTPQYSISSVDDLLGTPISASGRAGMPLQLLGNLVQVRSTANPAVITHYNIRPSIDVYVSVEGRDLGAVAGEIDRIVSDARATLPRGTELTMRGQIETMRTSYIGLGAGVAMAIVLVYLLIVVNFQSWLDPLIIISAMPAALAGIVWMLFITGTHLSVPALTGAIMTVGVATANSILVVSFARQRLEAGAPPLTAALEAGATRIRPVLMTALAMIIGMVPMALGLGEGAEQNAPLGRAVIGGLLFATVSTLLFVPLVFGGVHARLARRRARQAGH</sequence>
<feature type="transmembrane region" description="Helical" evidence="1">
    <location>
        <begin position="431"/>
        <end position="452"/>
    </location>
</feature>
<feature type="transmembrane region" description="Helical" evidence="1">
    <location>
        <begin position="334"/>
        <end position="353"/>
    </location>
</feature>
<dbReference type="Pfam" id="PF00873">
    <property type="entry name" value="ACR_tran"/>
    <property type="match status" value="1"/>
</dbReference>
<dbReference type="PRINTS" id="PR00702">
    <property type="entry name" value="ACRIFLAVINRP"/>
</dbReference>
<keyword evidence="1" id="KW-0472">Membrane</keyword>
<feature type="transmembrane region" description="Helical" evidence="1">
    <location>
        <begin position="1018"/>
        <end position="1041"/>
    </location>
</feature>
<dbReference type="SUPFAM" id="SSF82693">
    <property type="entry name" value="Multidrug efflux transporter AcrB pore domain, PN1, PN2, PC1 and PC2 subdomains"/>
    <property type="match status" value="2"/>
</dbReference>
<dbReference type="Gene3D" id="3.30.70.1430">
    <property type="entry name" value="Multidrug efflux transporter AcrB pore domain"/>
    <property type="match status" value="2"/>
</dbReference>
<dbReference type="Gene3D" id="1.20.1640.10">
    <property type="entry name" value="Multidrug efflux transporter AcrB transmembrane domain"/>
    <property type="match status" value="2"/>
</dbReference>
<dbReference type="GO" id="GO:0005886">
    <property type="term" value="C:plasma membrane"/>
    <property type="evidence" value="ECO:0007669"/>
    <property type="project" value="TreeGrafter"/>
</dbReference>
<dbReference type="Proteomes" id="UP000494260">
    <property type="component" value="Unassembled WGS sequence"/>
</dbReference>
<accession>A0A6P2T288</accession>
<dbReference type="SUPFAM" id="SSF82866">
    <property type="entry name" value="Multidrug efflux transporter AcrB transmembrane domain"/>
    <property type="match status" value="2"/>
</dbReference>
<dbReference type="PANTHER" id="PTHR32063:SF8">
    <property type="entry name" value="CATION EFFLUX PROTEIN"/>
    <property type="match status" value="1"/>
</dbReference>
<dbReference type="AlphaFoldDB" id="A0A6P2T288"/>
<dbReference type="RefSeq" id="WP_174948681.1">
    <property type="nucleotide sequence ID" value="NZ_CABVQH010000001.1"/>
</dbReference>
<reference evidence="2 3" key="1">
    <citation type="submission" date="2019-09" db="EMBL/GenBank/DDBJ databases">
        <authorList>
            <person name="Depoorter E."/>
        </authorList>
    </citation>
    <scope>NUCLEOTIDE SEQUENCE [LARGE SCALE GENOMIC DNA]</scope>
    <source>
        <strain evidence="2">R-18109</strain>
    </source>
</reference>
<dbReference type="GO" id="GO:0042910">
    <property type="term" value="F:xenobiotic transmembrane transporter activity"/>
    <property type="evidence" value="ECO:0007669"/>
    <property type="project" value="TreeGrafter"/>
</dbReference>
<feature type="transmembrane region" description="Helical" evidence="1">
    <location>
        <begin position="360"/>
        <end position="380"/>
    </location>
</feature>
<dbReference type="PANTHER" id="PTHR32063">
    <property type="match status" value="1"/>
</dbReference>
<evidence type="ECO:0000256" key="1">
    <source>
        <dbReference type="SAM" id="Phobius"/>
    </source>
</evidence>
<keyword evidence="1" id="KW-0812">Transmembrane</keyword>
<dbReference type="Gene3D" id="3.30.2090.10">
    <property type="entry name" value="Multidrug efflux transporter AcrB TolC docking domain, DN and DC subdomains"/>
    <property type="match status" value="2"/>
</dbReference>
<feature type="transmembrane region" description="Helical" evidence="1">
    <location>
        <begin position="912"/>
        <end position="930"/>
    </location>
</feature>
<protein>
    <submittedName>
        <fullName evidence="2">Acriflavin resistance protein</fullName>
    </submittedName>
</protein>
<evidence type="ECO:0000313" key="3">
    <source>
        <dbReference type="Proteomes" id="UP000494260"/>
    </source>
</evidence>
<feature type="transmembrane region" description="Helical" evidence="1">
    <location>
        <begin position="12"/>
        <end position="30"/>
    </location>
</feature>
<dbReference type="Gene3D" id="3.30.70.1320">
    <property type="entry name" value="Multidrug efflux transporter AcrB pore domain like"/>
    <property type="match status" value="1"/>
</dbReference>
<gene>
    <name evidence="2" type="ORF">BLA18109_00157</name>
</gene>
<feature type="transmembrane region" description="Helical" evidence="1">
    <location>
        <begin position="386"/>
        <end position="410"/>
    </location>
</feature>
<feature type="transmembrane region" description="Helical" evidence="1">
    <location>
        <begin position="537"/>
        <end position="557"/>
    </location>
</feature>
<name>A0A6P2T288_BURL3</name>
<dbReference type="EMBL" id="CABVQH010000001">
    <property type="protein sequence ID" value="VWC51841.1"/>
    <property type="molecule type" value="Genomic_DNA"/>
</dbReference>
<dbReference type="SUPFAM" id="SSF82714">
    <property type="entry name" value="Multidrug efflux transporter AcrB TolC docking domain, DN and DC subdomains"/>
    <property type="match status" value="1"/>
</dbReference>
<proteinExistence type="predicted"/>
<dbReference type="InterPro" id="IPR027463">
    <property type="entry name" value="AcrB_DN_DC_subdom"/>
</dbReference>